<name>A0A5N0TFC6_9MICO</name>
<protein>
    <submittedName>
        <fullName evidence="2">Uncharacterized protein</fullName>
    </submittedName>
</protein>
<proteinExistence type="predicted"/>
<feature type="compositionally biased region" description="Basic residues" evidence="1">
    <location>
        <begin position="96"/>
        <end position="108"/>
    </location>
</feature>
<gene>
    <name evidence="2" type="ORF">F6B40_08405</name>
</gene>
<keyword evidence="3" id="KW-1185">Reference proteome</keyword>
<feature type="region of interest" description="Disordered" evidence="1">
    <location>
        <begin position="95"/>
        <end position="142"/>
    </location>
</feature>
<evidence type="ECO:0000313" key="3">
    <source>
        <dbReference type="Proteomes" id="UP000326838"/>
    </source>
</evidence>
<dbReference type="RefSeq" id="WP_150893070.1">
    <property type="nucleotide sequence ID" value="NZ_VYUY01000009.1"/>
</dbReference>
<dbReference type="Proteomes" id="UP000326838">
    <property type="component" value="Unassembled WGS sequence"/>
</dbReference>
<dbReference type="AlphaFoldDB" id="A0A5N0TFC6"/>
<evidence type="ECO:0000256" key="1">
    <source>
        <dbReference type="SAM" id="MobiDB-lite"/>
    </source>
</evidence>
<accession>A0A5N0TFC6</accession>
<comment type="caution">
    <text evidence="2">The sequence shown here is derived from an EMBL/GenBank/DDBJ whole genome shotgun (WGS) entry which is preliminary data.</text>
</comment>
<dbReference type="EMBL" id="VYUY01000009">
    <property type="protein sequence ID" value="KAA9133762.1"/>
    <property type="molecule type" value="Genomic_DNA"/>
</dbReference>
<sequence>MAGGLGYQPGGIRGLCELIDKHAEAIEFDLLSRGWRLADVGSARFSWRDLLVLVRGFQADPTSRTARAIHGEYWPVTDQLLATVIDLLQVGNWQRAGKKSAPKPKRLPRPWEKPKGRQLGSNPIPVSKFNDWWESKRKKKRR</sequence>
<evidence type="ECO:0000313" key="2">
    <source>
        <dbReference type="EMBL" id="KAA9133762.1"/>
    </source>
</evidence>
<organism evidence="2 3">
    <name type="scientific">Microbacterium caowuchunii</name>
    <dbReference type="NCBI Taxonomy" id="2614638"/>
    <lineage>
        <taxon>Bacteria</taxon>
        <taxon>Bacillati</taxon>
        <taxon>Actinomycetota</taxon>
        <taxon>Actinomycetes</taxon>
        <taxon>Micrococcales</taxon>
        <taxon>Microbacteriaceae</taxon>
        <taxon>Microbacterium</taxon>
    </lineage>
</organism>
<reference evidence="3" key="1">
    <citation type="submission" date="2019-09" db="EMBL/GenBank/DDBJ databases">
        <title>Mumia zhuanghuii sp. nov. isolated from the intestinal contents of plateau pika (Ochotona curzoniae) in the Qinghai-Tibet plateau of China.</title>
        <authorList>
            <person name="Tian Z."/>
        </authorList>
    </citation>
    <scope>NUCLEOTIDE SEQUENCE [LARGE SCALE GENOMIC DNA]</scope>
    <source>
        <strain evidence="3">L-033</strain>
    </source>
</reference>